<accession>A0A7R9LC06</accession>
<sequence length="551" mass="62951">MTNNFQFEFNKYINQKRLLKKIFDETLIACNEIAINDYFTKDQFSEIWLKEEDEKFIREIIETPIGIVVLGTKSWAKALVVNELLNCPLLPIDTTAKSNPWRTVRCLYGTQTVVSLAVDHCYELVEHLAAYDQVWHTIPQSDLQLKKGDAKAIRDPGYHLATLEVKLPHPLLKDDVQIMVSPGLNDFDVIYSCCFENINPIVIYAISGEDECLSPLDVQQLSDLRLKEPKIPIFFVRTKEVVTQPLTPTISYAEFSPSELTESQQHWYYRQQSAAISSSVTNHSPPDSPLVLPSSSLPNTHFEAFHQNSSSLALHQQLYNLGYLIETRHHMRGQLTNESVAKKSRRDYFFDVSSEFVDNFNKFSTISVFFRNILRSNLVSAATLLNESHNHCLRMFILTAHDMTWDLQITPKRIEYVKQREAELFSSLMAIANKKQEEIKQLISETIDFMRSDILNQAANHEFTNPIINFNNISARELHNCTDEIQDLVLTLLNSAIAKKLVGSVDYMRDSFIGTLERCLTLLEASCQEAGDPPEASDALKQILNAAYTIE</sequence>
<dbReference type="EMBL" id="OC874339">
    <property type="protein sequence ID" value="CAD7637510.1"/>
    <property type="molecule type" value="Genomic_DNA"/>
</dbReference>
<evidence type="ECO:0000256" key="2">
    <source>
        <dbReference type="ARBA" id="ARBA00022490"/>
    </source>
</evidence>
<gene>
    <name evidence="6" type="ORF">OSB1V03_LOCUS17015</name>
</gene>
<dbReference type="GO" id="GO:0045743">
    <property type="term" value="P:positive regulation of fibroblast growth factor receptor signaling pathway"/>
    <property type="evidence" value="ECO:0007669"/>
    <property type="project" value="TreeGrafter"/>
</dbReference>
<evidence type="ECO:0000256" key="5">
    <source>
        <dbReference type="ARBA" id="ARBA00022777"/>
    </source>
</evidence>
<keyword evidence="2" id="KW-0963">Cytoplasm</keyword>
<evidence type="ECO:0000313" key="6">
    <source>
        <dbReference type="EMBL" id="CAD7637510.1"/>
    </source>
</evidence>
<dbReference type="EMBL" id="CAJPIZ010019764">
    <property type="protein sequence ID" value="CAG2117060.1"/>
    <property type="molecule type" value="Genomic_DNA"/>
</dbReference>
<dbReference type="GO" id="GO:0043066">
    <property type="term" value="P:negative regulation of apoptotic process"/>
    <property type="evidence" value="ECO:0007669"/>
    <property type="project" value="TreeGrafter"/>
</dbReference>
<name>A0A7R9LC06_9ACAR</name>
<evidence type="ECO:0000313" key="7">
    <source>
        <dbReference type="Proteomes" id="UP000759131"/>
    </source>
</evidence>
<feature type="non-terminal residue" evidence="6">
    <location>
        <position position="1"/>
    </location>
</feature>
<dbReference type="InterPro" id="IPR051302">
    <property type="entry name" value="Dual_SerThr-Tyr_Kinase"/>
</dbReference>
<keyword evidence="5" id="KW-0418">Kinase</keyword>
<proteinExistence type="predicted"/>
<dbReference type="PANTHER" id="PTHR46392:SF1">
    <property type="entry name" value="DUAL SERINE_THREONINE AND TYROSINE PROTEIN KINASE"/>
    <property type="match status" value="1"/>
</dbReference>
<dbReference type="GO" id="GO:0005737">
    <property type="term" value="C:cytoplasm"/>
    <property type="evidence" value="ECO:0007669"/>
    <property type="project" value="UniProtKB-SubCell"/>
</dbReference>
<protein>
    <submittedName>
        <fullName evidence="6">Uncharacterized protein</fullName>
    </submittedName>
</protein>
<organism evidence="6">
    <name type="scientific">Medioppia subpectinata</name>
    <dbReference type="NCBI Taxonomy" id="1979941"/>
    <lineage>
        <taxon>Eukaryota</taxon>
        <taxon>Metazoa</taxon>
        <taxon>Ecdysozoa</taxon>
        <taxon>Arthropoda</taxon>
        <taxon>Chelicerata</taxon>
        <taxon>Arachnida</taxon>
        <taxon>Acari</taxon>
        <taxon>Acariformes</taxon>
        <taxon>Sarcoptiformes</taxon>
        <taxon>Oribatida</taxon>
        <taxon>Brachypylina</taxon>
        <taxon>Oppioidea</taxon>
        <taxon>Oppiidae</taxon>
        <taxon>Medioppia</taxon>
    </lineage>
</organism>
<dbReference type="GO" id="GO:0004674">
    <property type="term" value="F:protein serine/threonine kinase activity"/>
    <property type="evidence" value="ECO:0007669"/>
    <property type="project" value="UniProtKB-KW"/>
</dbReference>
<keyword evidence="3" id="KW-0723">Serine/threonine-protein kinase</keyword>
<keyword evidence="4" id="KW-0808">Transferase</keyword>
<dbReference type="Proteomes" id="UP000759131">
    <property type="component" value="Unassembled WGS sequence"/>
</dbReference>
<reference evidence="6" key="1">
    <citation type="submission" date="2020-11" db="EMBL/GenBank/DDBJ databases">
        <authorList>
            <person name="Tran Van P."/>
        </authorList>
    </citation>
    <scope>NUCLEOTIDE SEQUENCE</scope>
</reference>
<evidence type="ECO:0000256" key="3">
    <source>
        <dbReference type="ARBA" id="ARBA00022527"/>
    </source>
</evidence>
<comment type="subcellular location">
    <subcellularLocation>
        <location evidence="1">Cytoplasm</location>
    </subcellularLocation>
</comment>
<dbReference type="AlphaFoldDB" id="A0A7R9LC06"/>
<dbReference type="GO" id="GO:0070374">
    <property type="term" value="P:positive regulation of ERK1 and ERK2 cascade"/>
    <property type="evidence" value="ECO:0007669"/>
    <property type="project" value="TreeGrafter"/>
</dbReference>
<dbReference type="PANTHER" id="PTHR46392">
    <property type="entry name" value="DUAL SERINE/THREONINE AND TYROSINE PROTEIN KINASE"/>
    <property type="match status" value="1"/>
</dbReference>
<dbReference type="GO" id="GO:0044344">
    <property type="term" value="P:cellular response to fibroblast growth factor stimulus"/>
    <property type="evidence" value="ECO:0007669"/>
    <property type="project" value="TreeGrafter"/>
</dbReference>
<dbReference type="OrthoDB" id="122279at2759"/>
<keyword evidence="7" id="KW-1185">Reference proteome</keyword>
<evidence type="ECO:0000256" key="4">
    <source>
        <dbReference type="ARBA" id="ARBA00022679"/>
    </source>
</evidence>
<evidence type="ECO:0000256" key="1">
    <source>
        <dbReference type="ARBA" id="ARBA00004496"/>
    </source>
</evidence>